<evidence type="ECO:0000313" key="2">
    <source>
        <dbReference type="Proteomes" id="UP000198397"/>
    </source>
</evidence>
<dbReference type="EMBL" id="FZNQ01000039">
    <property type="protein sequence ID" value="SNR69038.1"/>
    <property type="molecule type" value="Genomic_DNA"/>
</dbReference>
<proteinExistence type="predicted"/>
<gene>
    <name evidence="1" type="ORF">SAMN06264855_1395</name>
</gene>
<reference evidence="1 2" key="1">
    <citation type="submission" date="2017-06" db="EMBL/GenBank/DDBJ databases">
        <authorList>
            <person name="Kim H.J."/>
            <person name="Triplett B.A."/>
        </authorList>
    </citation>
    <scope>NUCLEOTIDE SEQUENCE [LARGE SCALE GENOMIC DNA]</scope>
    <source>
        <strain evidence="1 2">DSM 8800</strain>
    </source>
</reference>
<dbReference type="AlphaFoldDB" id="A0A238YE19"/>
<dbReference type="Proteomes" id="UP000198397">
    <property type="component" value="Unassembled WGS sequence"/>
</dbReference>
<protein>
    <submittedName>
        <fullName evidence="1">Uncharacterized protein</fullName>
    </submittedName>
</protein>
<name>A0A238YE19_HALVU</name>
<sequence>MEIDSANEYLCEALEADTPTEKDYYIRQALQLLTVEELTP</sequence>
<evidence type="ECO:0000313" key="1">
    <source>
        <dbReference type="EMBL" id="SNR69038.1"/>
    </source>
</evidence>
<keyword evidence="2" id="KW-1185">Reference proteome</keyword>
<organism evidence="1 2">
    <name type="scientific">Halorubrum vacuolatum</name>
    <name type="common">Natronobacterium vacuolatum</name>
    <dbReference type="NCBI Taxonomy" id="63740"/>
    <lineage>
        <taxon>Archaea</taxon>
        <taxon>Methanobacteriati</taxon>
        <taxon>Methanobacteriota</taxon>
        <taxon>Stenosarchaea group</taxon>
        <taxon>Halobacteria</taxon>
        <taxon>Halobacteriales</taxon>
        <taxon>Haloferacaceae</taxon>
        <taxon>Halorubrum</taxon>
    </lineage>
</organism>
<accession>A0A238YE19</accession>